<keyword evidence="8" id="KW-1185">Reference proteome</keyword>
<dbReference type="InterPro" id="IPR008969">
    <property type="entry name" value="CarboxyPept-like_regulatory"/>
</dbReference>
<evidence type="ECO:0000256" key="3">
    <source>
        <dbReference type="ARBA" id="ARBA00023237"/>
    </source>
</evidence>
<dbReference type="InterPro" id="IPR006664">
    <property type="entry name" value="OMP_bac"/>
</dbReference>
<evidence type="ECO:0000256" key="5">
    <source>
        <dbReference type="SAM" id="SignalP"/>
    </source>
</evidence>
<dbReference type="InterPro" id="IPR050330">
    <property type="entry name" value="Bact_OuterMem_StrucFunc"/>
</dbReference>
<evidence type="ECO:0000313" key="8">
    <source>
        <dbReference type="Proteomes" id="UP001163821"/>
    </source>
</evidence>
<dbReference type="EMBL" id="JAPAAF010000032">
    <property type="protein sequence ID" value="MCW0484267.1"/>
    <property type="molecule type" value="Genomic_DNA"/>
</dbReference>
<evidence type="ECO:0000256" key="4">
    <source>
        <dbReference type="PROSITE-ProRule" id="PRU00473"/>
    </source>
</evidence>
<dbReference type="SUPFAM" id="SSF49464">
    <property type="entry name" value="Carboxypeptidase regulatory domain-like"/>
    <property type="match status" value="1"/>
</dbReference>
<keyword evidence="5" id="KW-0732">Signal</keyword>
<name>A0AA41YAC8_9BACT</name>
<dbReference type="InterPro" id="IPR036737">
    <property type="entry name" value="OmpA-like_sf"/>
</dbReference>
<keyword evidence="2 4" id="KW-0472">Membrane</keyword>
<feature type="domain" description="OmpA-like" evidence="6">
    <location>
        <begin position="474"/>
        <end position="593"/>
    </location>
</feature>
<dbReference type="PANTHER" id="PTHR30329">
    <property type="entry name" value="STATOR ELEMENT OF FLAGELLAR MOTOR COMPLEX"/>
    <property type="match status" value="1"/>
</dbReference>
<dbReference type="InterPro" id="IPR006665">
    <property type="entry name" value="OmpA-like"/>
</dbReference>
<comment type="subcellular location">
    <subcellularLocation>
        <location evidence="1">Cell outer membrane</location>
    </subcellularLocation>
</comment>
<comment type="caution">
    <text evidence="7">The sequence shown here is derived from an EMBL/GenBank/DDBJ whole genome shotgun (WGS) entry which is preliminary data.</text>
</comment>
<evidence type="ECO:0000256" key="1">
    <source>
        <dbReference type="ARBA" id="ARBA00004442"/>
    </source>
</evidence>
<gene>
    <name evidence="7" type="ORF">N2K84_16110</name>
</gene>
<dbReference type="PROSITE" id="PS51123">
    <property type="entry name" value="OMPA_2"/>
    <property type="match status" value="1"/>
</dbReference>
<dbReference type="Gene3D" id="2.60.40.1120">
    <property type="entry name" value="Carboxypeptidase-like, regulatory domain"/>
    <property type="match status" value="1"/>
</dbReference>
<proteinExistence type="predicted"/>
<keyword evidence="3" id="KW-0998">Cell outer membrane</keyword>
<protein>
    <submittedName>
        <fullName evidence="7">OmpA family protein</fullName>
    </submittedName>
</protein>
<dbReference type="SUPFAM" id="SSF103088">
    <property type="entry name" value="OmpA-like"/>
    <property type="match status" value="1"/>
</dbReference>
<dbReference type="AlphaFoldDB" id="A0AA41YAC8"/>
<dbReference type="RefSeq" id="WP_282592860.1">
    <property type="nucleotide sequence ID" value="NZ_JAPAAF010000032.1"/>
</dbReference>
<dbReference type="Proteomes" id="UP001163821">
    <property type="component" value="Unassembled WGS sequence"/>
</dbReference>
<dbReference type="GO" id="GO:0009279">
    <property type="term" value="C:cell outer membrane"/>
    <property type="evidence" value="ECO:0007669"/>
    <property type="project" value="UniProtKB-SubCell"/>
</dbReference>
<evidence type="ECO:0000259" key="6">
    <source>
        <dbReference type="PROSITE" id="PS51123"/>
    </source>
</evidence>
<evidence type="ECO:0000313" key="7">
    <source>
        <dbReference type="EMBL" id="MCW0484267.1"/>
    </source>
</evidence>
<dbReference type="Gene3D" id="3.30.1330.60">
    <property type="entry name" value="OmpA-like domain"/>
    <property type="match status" value="1"/>
</dbReference>
<dbReference type="SUPFAM" id="SSF82171">
    <property type="entry name" value="DPP6 N-terminal domain-like"/>
    <property type="match status" value="1"/>
</dbReference>
<dbReference type="Pfam" id="PF13620">
    <property type="entry name" value="CarboxypepD_reg"/>
    <property type="match status" value="1"/>
</dbReference>
<reference evidence="7" key="1">
    <citation type="submission" date="2022-10" db="EMBL/GenBank/DDBJ databases">
        <title>Gaoshiqiia sediminis gen. nov., sp. nov., isolated from coastal sediment.</title>
        <authorList>
            <person name="Yu W.X."/>
            <person name="Mu D.S."/>
            <person name="Du J.Z."/>
            <person name="Liang Y.Q."/>
        </authorList>
    </citation>
    <scope>NUCLEOTIDE SEQUENCE</scope>
    <source>
        <strain evidence="7">A06</strain>
    </source>
</reference>
<dbReference type="Pfam" id="PF00691">
    <property type="entry name" value="OmpA"/>
    <property type="match status" value="1"/>
</dbReference>
<evidence type="ECO:0000256" key="2">
    <source>
        <dbReference type="ARBA" id="ARBA00023136"/>
    </source>
</evidence>
<sequence length="593" mass="65605">MKKKFSLLFPTFLLAVFAAFSQSQQMFEDQRILVEPFEANTALSDFGPAFVGNELFFNSISAVGPSMGKNKYYGLYASTIDADGRFLSSSVGMAISSLHNGPLSFCEKTGQLFLTQSNNDNALSKKGIFKERRFPLSIVIYERAGDGWKMAGQFPYNNSQYSVGHPAINVTGDTLVFVSDMPGGRGETDLYYSAKVAGQWQEPVRLSDDINTAGSEMFPFLDVRGNLIFSSDGHGGKGGLDLFQSNLNPAFGVVEMGEPFNSEADDFGLIFSPDRGFGYFVSNRAGGIGDDDIYLFNLDEYQIDLVTASKQTGDVLPGVSIIVYDHQGDLVTQGKTNNQGQLPLKFIPGLKYRLEALYPDYHDAIYDISMNATVGSAIPEGKIFLDPIFQVAGQVLSADQTSPLPGARILVFQDEQLTDSLFADAQGDFNMRIYPGFNYRLLVSAAKFMATTEEFSTNDIKPGVMNLAVKLSPLTTGTRIELENIYYEFGSYAIQDEAVRELDKLVSLMKEYPDMRIKIESHTDARGSNSYNMKLSKKRAQEIYKYLLAREIVAGRLEFAGYGETQLVNQCADGVDCPEEEHARNRRTVIEIL</sequence>
<dbReference type="SUPFAM" id="SSF49478">
    <property type="entry name" value="Cna protein B-type domain"/>
    <property type="match status" value="1"/>
</dbReference>
<dbReference type="PANTHER" id="PTHR30329:SF21">
    <property type="entry name" value="LIPOPROTEIN YIAD-RELATED"/>
    <property type="match status" value="1"/>
</dbReference>
<organism evidence="7 8">
    <name type="scientific">Gaoshiqia sediminis</name>
    <dbReference type="NCBI Taxonomy" id="2986998"/>
    <lineage>
        <taxon>Bacteria</taxon>
        <taxon>Pseudomonadati</taxon>
        <taxon>Bacteroidota</taxon>
        <taxon>Bacteroidia</taxon>
        <taxon>Marinilabiliales</taxon>
        <taxon>Prolixibacteraceae</taxon>
        <taxon>Gaoshiqia</taxon>
    </lineage>
</organism>
<accession>A0AA41YAC8</accession>
<dbReference type="CDD" id="cd07185">
    <property type="entry name" value="OmpA_C-like"/>
    <property type="match status" value="1"/>
</dbReference>
<feature type="chain" id="PRO_5041441094" evidence="5">
    <location>
        <begin position="22"/>
        <end position="593"/>
    </location>
</feature>
<feature type="signal peptide" evidence="5">
    <location>
        <begin position="1"/>
        <end position="21"/>
    </location>
</feature>
<dbReference type="PRINTS" id="PR01021">
    <property type="entry name" value="OMPADOMAIN"/>
</dbReference>